<comment type="caution">
    <text evidence="2">The sequence shown here is derived from an EMBL/GenBank/DDBJ whole genome shotgun (WGS) entry which is preliminary data.</text>
</comment>
<evidence type="ECO:0000256" key="1">
    <source>
        <dbReference type="SAM" id="MobiDB-lite"/>
    </source>
</evidence>
<sequence>MPVLRYQGQKHGSDRKPEGAEVGEELNMGQRRTLELMNTDPGPGWSRTSLYNVSFLSYASLSFRVVCPSRRAPHPLAFVPGHSPVLAGLALVVWLAPTPCFGGPVIPPRIAANLTGPSPTPFSIAPFDSYAPNLHRGRSRGVGFSSHRSFFPGPEHCQLYVRDEGVVISGVVSSRSAGAFAPGVLVGPPGVA</sequence>
<proteinExistence type="predicted"/>
<organism evidence="2 3">
    <name type="scientific">Riccia fluitans</name>
    <dbReference type="NCBI Taxonomy" id="41844"/>
    <lineage>
        <taxon>Eukaryota</taxon>
        <taxon>Viridiplantae</taxon>
        <taxon>Streptophyta</taxon>
        <taxon>Embryophyta</taxon>
        <taxon>Marchantiophyta</taxon>
        <taxon>Marchantiopsida</taxon>
        <taxon>Marchantiidae</taxon>
        <taxon>Marchantiales</taxon>
        <taxon>Ricciaceae</taxon>
        <taxon>Riccia</taxon>
    </lineage>
</organism>
<gene>
    <name evidence="2" type="ORF">R1flu_008553</name>
</gene>
<dbReference type="Proteomes" id="UP001605036">
    <property type="component" value="Unassembled WGS sequence"/>
</dbReference>
<name>A0ABD1YC16_9MARC</name>
<protein>
    <submittedName>
        <fullName evidence="2">Uncharacterized protein</fullName>
    </submittedName>
</protein>
<dbReference type="EMBL" id="JBHFFA010000005">
    <property type="protein sequence ID" value="KAL2624308.1"/>
    <property type="molecule type" value="Genomic_DNA"/>
</dbReference>
<feature type="region of interest" description="Disordered" evidence="1">
    <location>
        <begin position="1"/>
        <end position="22"/>
    </location>
</feature>
<keyword evidence="3" id="KW-1185">Reference proteome</keyword>
<evidence type="ECO:0000313" key="3">
    <source>
        <dbReference type="Proteomes" id="UP001605036"/>
    </source>
</evidence>
<reference evidence="2 3" key="1">
    <citation type="submission" date="2024-09" db="EMBL/GenBank/DDBJ databases">
        <title>Chromosome-scale assembly of Riccia fluitans.</title>
        <authorList>
            <person name="Paukszto L."/>
            <person name="Sawicki J."/>
            <person name="Karawczyk K."/>
            <person name="Piernik-Szablinska J."/>
            <person name="Szczecinska M."/>
            <person name="Mazdziarz M."/>
        </authorList>
    </citation>
    <scope>NUCLEOTIDE SEQUENCE [LARGE SCALE GENOMIC DNA]</scope>
    <source>
        <strain evidence="2">Rf_01</strain>
        <tissue evidence="2">Aerial parts of the thallus</tissue>
    </source>
</reference>
<dbReference type="AlphaFoldDB" id="A0ABD1YC16"/>
<accession>A0ABD1YC16</accession>
<evidence type="ECO:0000313" key="2">
    <source>
        <dbReference type="EMBL" id="KAL2624308.1"/>
    </source>
</evidence>